<dbReference type="EMBL" id="OX459951">
    <property type="protein sequence ID" value="CAI9157442.1"/>
    <property type="molecule type" value="Genomic_DNA"/>
</dbReference>
<keyword evidence="2" id="KW-1185">Reference proteome</keyword>
<sequence>MSPTAAATQSPTALADAAAQLPTPSLALLGRAPHVVVDPTPPPPMPIAPRSDCEVLSPPYRAEGHRGVLPRMGAGTADCWGSSRARIPQDLAPVTLRHLLAPAPPQLRTLSWVWGDPPSSGAENAADSRPVLLTWS</sequence>
<protein>
    <submittedName>
        <fullName evidence="1">Uncharacterized protein</fullName>
    </submittedName>
</protein>
<gene>
    <name evidence="1" type="ORF">MRATA1EN1_LOCUS6404</name>
</gene>
<proteinExistence type="predicted"/>
<name>A0ABN8Y7A2_RANTA</name>
<dbReference type="Proteomes" id="UP001176941">
    <property type="component" value="Chromosome 15"/>
</dbReference>
<evidence type="ECO:0000313" key="2">
    <source>
        <dbReference type="Proteomes" id="UP001176941"/>
    </source>
</evidence>
<reference evidence="1" key="1">
    <citation type="submission" date="2023-04" db="EMBL/GenBank/DDBJ databases">
        <authorList>
            <consortium name="ELIXIR-Norway"/>
        </authorList>
    </citation>
    <scope>NUCLEOTIDE SEQUENCE [LARGE SCALE GENOMIC DNA]</scope>
</reference>
<organism evidence="1 2">
    <name type="scientific">Rangifer tarandus platyrhynchus</name>
    <name type="common">Svalbard reindeer</name>
    <dbReference type="NCBI Taxonomy" id="3082113"/>
    <lineage>
        <taxon>Eukaryota</taxon>
        <taxon>Metazoa</taxon>
        <taxon>Chordata</taxon>
        <taxon>Craniata</taxon>
        <taxon>Vertebrata</taxon>
        <taxon>Euteleostomi</taxon>
        <taxon>Mammalia</taxon>
        <taxon>Eutheria</taxon>
        <taxon>Laurasiatheria</taxon>
        <taxon>Artiodactyla</taxon>
        <taxon>Ruminantia</taxon>
        <taxon>Pecora</taxon>
        <taxon>Cervidae</taxon>
        <taxon>Odocoileinae</taxon>
        <taxon>Rangifer</taxon>
    </lineage>
</organism>
<accession>A0ABN8Y7A2</accession>
<evidence type="ECO:0000313" key="1">
    <source>
        <dbReference type="EMBL" id="CAI9157442.1"/>
    </source>
</evidence>